<keyword evidence="7" id="KW-1185">Reference proteome</keyword>
<dbReference type="GO" id="GO:0046872">
    <property type="term" value="F:metal ion binding"/>
    <property type="evidence" value="ECO:0007669"/>
    <property type="project" value="UniProtKB-KW"/>
</dbReference>
<dbReference type="CDD" id="cd01335">
    <property type="entry name" value="Radical_SAM"/>
    <property type="match status" value="1"/>
</dbReference>
<gene>
    <name evidence="6" type="ORF">ASJ80_10775</name>
</gene>
<evidence type="ECO:0000313" key="7">
    <source>
        <dbReference type="Proteomes" id="UP000217784"/>
    </source>
</evidence>
<dbReference type="PANTHER" id="PTHR21180:SF9">
    <property type="entry name" value="TYPE II SECRETION SYSTEM PROTEIN K"/>
    <property type="match status" value="1"/>
</dbReference>
<proteinExistence type="predicted"/>
<evidence type="ECO:0000256" key="3">
    <source>
        <dbReference type="ARBA" id="ARBA00023004"/>
    </source>
</evidence>
<evidence type="ECO:0000256" key="2">
    <source>
        <dbReference type="ARBA" id="ARBA00022723"/>
    </source>
</evidence>
<dbReference type="InterPro" id="IPR006638">
    <property type="entry name" value="Elp3/MiaA/NifB-like_rSAM"/>
</dbReference>
<dbReference type="SFLD" id="SFLDG01102">
    <property type="entry name" value="Uncharacterised_Radical_SAM_Su"/>
    <property type="match status" value="1"/>
</dbReference>
<dbReference type="Gene3D" id="3.20.20.70">
    <property type="entry name" value="Aldolase class I"/>
    <property type="match status" value="1"/>
</dbReference>
<dbReference type="Pfam" id="PF12836">
    <property type="entry name" value="HHH_3"/>
    <property type="match status" value="1"/>
</dbReference>
<protein>
    <submittedName>
        <fullName evidence="6">Radical SAM protein</fullName>
    </submittedName>
</protein>
<evidence type="ECO:0000256" key="1">
    <source>
        <dbReference type="ARBA" id="ARBA00022691"/>
    </source>
</evidence>
<comment type="caution">
    <text evidence="6">The sequence shown here is derived from an EMBL/GenBank/DDBJ whole genome shotgun (WGS) entry which is preliminary data.</text>
</comment>
<dbReference type="InterPro" id="IPR051675">
    <property type="entry name" value="Endo/Exo/Phosphatase_dom_1"/>
</dbReference>
<dbReference type="NCBIfam" id="TIGR03916">
    <property type="entry name" value="rSAM_link_UDG"/>
    <property type="match status" value="1"/>
</dbReference>
<dbReference type="AlphaFoldDB" id="A0A2A2H5Z7"/>
<dbReference type="InterPro" id="IPR010994">
    <property type="entry name" value="RuvA_2-like"/>
</dbReference>
<dbReference type="EMBL" id="LMVM01000012">
    <property type="protein sequence ID" value="PAV04788.1"/>
    <property type="molecule type" value="Genomic_DNA"/>
</dbReference>
<keyword evidence="3" id="KW-0408">Iron</keyword>
<dbReference type="SUPFAM" id="SSF47781">
    <property type="entry name" value="RuvA domain 2-like"/>
    <property type="match status" value="1"/>
</dbReference>
<dbReference type="Proteomes" id="UP000217784">
    <property type="component" value="Unassembled WGS sequence"/>
</dbReference>
<name>A0A2A2H5Z7_METBR</name>
<dbReference type="SFLD" id="SFLDS00029">
    <property type="entry name" value="Radical_SAM"/>
    <property type="match status" value="1"/>
</dbReference>
<dbReference type="Pfam" id="PF04055">
    <property type="entry name" value="Radical_SAM"/>
    <property type="match status" value="1"/>
</dbReference>
<dbReference type="InterPro" id="IPR023874">
    <property type="entry name" value="DNA_rSAM_put"/>
</dbReference>
<evidence type="ECO:0000256" key="4">
    <source>
        <dbReference type="ARBA" id="ARBA00023014"/>
    </source>
</evidence>
<dbReference type="InterPro" id="IPR058240">
    <property type="entry name" value="rSAM_sf"/>
</dbReference>
<sequence>MNSLQKLKVLGESAKYDLCNYADPNFETYASGKMLGVYNSTAPDGRCIPLFKVLMTNKCSNDCKYCVNRSGRKCERFEYTPQELSNLFLNYFNRRYVEGLFLSSGISGDINTSMEKEVEVARILRDYGYDGYIHLKILPGTSYDLIKSAMHLADRVSINMEAATPDGFEELTSTKNYNIDILRRMKWISKLAKRDPAMAPSGQTTQFIIGATDENDEEILGMTKNLYDKLELKRSYFSAFSPLEDTPLEKHDIPHPKRTSRLYQADFLLNSYGFDLDELVFDENGNIDTQIDPKYSFALNNMDLFPTEINEASYDELIRVPGIGKISAKRIITLRKRGKRFEKLEELQELGVAVKRAEPFIKLNKSYQATLGF</sequence>
<dbReference type="InterPro" id="IPR007197">
    <property type="entry name" value="rSAM"/>
</dbReference>
<dbReference type="PROSITE" id="PS51918">
    <property type="entry name" value="RADICAL_SAM"/>
    <property type="match status" value="1"/>
</dbReference>
<dbReference type="SMART" id="SM00729">
    <property type="entry name" value="Elp3"/>
    <property type="match status" value="1"/>
</dbReference>
<dbReference type="InterPro" id="IPR013785">
    <property type="entry name" value="Aldolase_TIM"/>
</dbReference>
<dbReference type="SUPFAM" id="SSF102114">
    <property type="entry name" value="Radical SAM enzymes"/>
    <property type="match status" value="1"/>
</dbReference>
<dbReference type="Gene3D" id="1.10.150.280">
    <property type="entry name" value="AF1531-like domain"/>
    <property type="match status" value="1"/>
</dbReference>
<organism evidence="6 7">
    <name type="scientific">Methanobacterium bryantii</name>
    <dbReference type="NCBI Taxonomy" id="2161"/>
    <lineage>
        <taxon>Archaea</taxon>
        <taxon>Methanobacteriati</taxon>
        <taxon>Methanobacteriota</taxon>
        <taxon>Methanomada group</taxon>
        <taxon>Methanobacteria</taxon>
        <taxon>Methanobacteriales</taxon>
        <taxon>Methanobacteriaceae</taxon>
        <taxon>Methanobacterium</taxon>
    </lineage>
</organism>
<evidence type="ECO:0000313" key="6">
    <source>
        <dbReference type="EMBL" id="PAV04788.1"/>
    </source>
</evidence>
<keyword evidence="2" id="KW-0479">Metal-binding</keyword>
<dbReference type="RefSeq" id="WP_069582253.1">
    <property type="nucleotide sequence ID" value="NZ_LMVM01000012.1"/>
</dbReference>
<evidence type="ECO:0000259" key="5">
    <source>
        <dbReference type="PROSITE" id="PS51918"/>
    </source>
</evidence>
<dbReference type="GO" id="GO:0051536">
    <property type="term" value="F:iron-sulfur cluster binding"/>
    <property type="evidence" value="ECO:0007669"/>
    <property type="project" value="UniProtKB-KW"/>
</dbReference>
<accession>A0A2A2H5Z7</accession>
<keyword evidence="4" id="KW-0411">Iron-sulfur</keyword>
<dbReference type="OrthoDB" id="15118at2157"/>
<dbReference type="PANTHER" id="PTHR21180">
    <property type="entry name" value="ENDONUCLEASE/EXONUCLEASE/PHOSPHATASE FAMILY DOMAIN-CONTAINING PROTEIN 1"/>
    <property type="match status" value="1"/>
</dbReference>
<dbReference type="GO" id="GO:0003824">
    <property type="term" value="F:catalytic activity"/>
    <property type="evidence" value="ECO:0007669"/>
    <property type="project" value="InterPro"/>
</dbReference>
<keyword evidence="1" id="KW-0949">S-adenosyl-L-methionine</keyword>
<reference evidence="6 7" key="1">
    <citation type="journal article" date="2017" name="BMC Genomics">
        <title>Genomic analysis of methanogenic archaea reveals a shift towards energy conservation.</title>
        <authorList>
            <person name="Gilmore S.P."/>
            <person name="Henske J.K."/>
            <person name="Sexton J.A."/>
            <person name="Solomon K.V."/>
            <person name="Seppala S."/>
            <person name="Yoo J.I."/>
            <person name="Huyett L.M."/>
            <person name="Pressman A."/>
            <person name="Cogan J.Z."/>
            <person name="Kivenson V."/>
            <person name="Peng X."/>
            <person name="Tan Y."/>
            <person name="Valentine D.L."/>
            <person name="O'Malley M.A."/>
        </authorList>
    </citation>
    <scope>NUCLEOTIDE SEQUENCE [LARGE SCALE GENOMIC DNA]</scope>
    <source>
        <strain evidence="6 7">M.o.H.</strain>
    </source>
</reference>
<feature type="domain" description="Radical SAM core" evidence="5">
    <location>
        <begin position="40"/>
        <end position="275"/>
    </location>
</feature>